<name>A0A5C8FQY8_9SPIR</name>
<reference evidence="1 2" key="1">
    <citation type="journal article" date="1992" name="Lakartidningen">
        <title>[Penicillin V and not amoxicillin is the first choice preparation in acute otitis].</title>
        <authorList>
            <person name="Kamme C."/>
            <person name="Lundgren K."/>
            <person name="Prellner K."/>
        </authorList>
    </citation>
    <scope>NUCLEOTIDE SEQUENCE [LARGE SCALE GENOMIC DNA]</scope>
    <source>
        <strain evidence="1 2">PC3997IV</strain>
    </source>
</reference>
<dbReference type="Proteomes" id="UP000325002">
    <property type="component" value="Unassembled WGS sequence"/>
</dbReference>
<dbReference type="AlphaFoldDB" id="A0A5C8FQY8"/>
<protein>
    <submittedName>
        <fullName evidence="1">Uncharacterized protein</fullName>
    </submittedName>
</protein>
<comment type="caution">
    <text evidence="1">The sequence shown here is derived from an EMBL/GenBank/DDBJ whole genome shotgun (WGS) entry which is preliminary data.</text>
</comment>
<organism evidence="1 2">
    <name type="scientific">Brachyspira aalborgi</name>
    <dbReference type="NCBI Taxonomy" id="29522"/>
    <lineage>
        <taxon>Bacteria</taxon>
        <taxon>Pseudomonadati</taxon>
        <taxon>Spirochaetota</taxon>
        <taxon>Spirochaetia</taxon>
        <taxon>Brachyspirales</taxon>
        <taxon>Brachyspiraceae</taxon>
        <taxon>Brachyspira</taxon>
    </lineage>
</organism>
<proteinExistence type="predicted"/>
<evidence type="ECO:0000313" key="2">
    <source>
        <dbReference type="Proteomes" id="UP000325002"/>
    </source>
</evidence>
<dbReference type="EMBL" id="SAYD01000021">
    <property type="protein sequence ID" value="TXJ36531.1"/>
    <property type="molecule type" value="Genomic_DNA"/>
</dbReference>
<sequence length="144" mass="16949">MKRKILILGISLIFIGAKTTEEYIKIKTAEYEHAIRIAYYNGWLNNSYNNYFIKQADNLANDSLDGHYGNNIWLERFEDLYLRISNTMSPIQLEKTGFKKNTLNYNLAKAYLDGWNDNMKFGNDLKTNINITVEERISLLKQYF</sequence>
<accession>A0A5C8FQY8</accession>
<dbReference type="RefSeq" id="WP_147546100.1">
    <property type="nucleotide sequence ID" value="NZ_SAYD01000021.1"/>
</dbReference>
<evidence type="ECO:0000313" key="1">
    <source>
        <dbReference type="EMBL" id="TXJ36531.1"/>
    </source>
</evidence>
<gene>
    <name evidence="1" type="ORF">EPJ81_09285</name>
</gene>